<evidence type="ECO:0000313" key="3">
    <source>
        <dbReference type="Proteomes" id="UP000515159"/>
    </source>
</evidence>
<feature type="coiled-coil region" evidence="1">
    <location>
        <begin position="62"/>
        <end position="120"/>
    </location>
</feature>
<dbReference type="KEGG" id="gsh:117369345"/>
<keyword evidence="1" id="KW-0175">Coiled coil</keyword>
<proteinExistence type="predicted"/>
<dbReference type="InParanoid" id="A0A6P8SKZ5"/>
<feature type="region of interest" description="Disordered" evidence="2">
    <location>
        <begin position="1"/>
        <end position="29"/>
    </location>
</feature>
<evidence type="ECO:0000256" key="2">
    <source>
        <dbReference type="SAM" id="MobiDB-lite"/>
    </source>
</evidence>
<dbReference type="GeneID" id="117369345"/>
<organism evidence="3 4">
    <name type="scientific">Geotrypetes seraphini</name>
    <name type="common">Gaboon caecilian</name>
    <name type="synonym">Caecilia seraphini</name>
    <dbReference type="NCBI Taxonomy" id="260995"/>
    <lineage>
        <taxon>Eukaryota</taxon>
        <taxon>Metazoa</taxon>
        <taxon>Chordata</taxon>
        <taxon>Craniata</taxon>
        <taxon>Vertebrata</taxon>
        <taxon>Euteleostomi</taxon>
        <taxon>Amphibia</taxon>
        <taxon>Gymnophiona</taxon>
        <taxon>Geotrypetes</taxon>
    </lineage>
</organism>
<dbReference type="RefSeq" id="XP_033819700.1">
    <property type="nucleotide sequence ID" value="XM_033963809.1"/>
</dbReference>
<gene>
    <name evidence="4" type="primary">LOC117369345</name>
</gene>
<dbReference type="PANTHER" id="PTHR11505">
    <property type="entry name" value="L1 TRANSPOSABLE ELEMENT-RELATED"/>
    <property type="match status" value="1"/>
</dbReference>
<dbReference type="InterPro" id="IPR004244">
    <property type="entry name" value="Transposase_22"/>
</dbReference>
<dbReference type="Gene3D" id="3.30.70.1820">
    <property type="entry name" value="L1 transposable element, RRM domain"/>
    <property type="match status" value="1"/>
</dbReference>
<name>A0A6P8SKZ5_GEOSA</name>
<protein>
    <submittedName>
        <fullName evidence="4">Uncharacterized protein LOC117369345</fullName>
    </submittedName>
</protein>
<dbReference type="OrthoDB" id="9427476at2759"/>
<dbReference type="AlphaFoldDB" id="A0A6P8SKZ5"/>
<evidence type="ECO:0000313" key="4">
    <source>
        <dbReference type="RefSeq" id="XP_033819700.1"/>
    </source>
</evidence>
<dbReference type="FunCoup" id="A0A6P8SKZ5">
    <property type="interactions" value="248"/>
</dbReference>
<dbReference type="Proteomes" id="UP000515159">
    <property type="component" value="Chromosome 11"/>
</dbReference>
<evidence type="ECO:0000256" key="1">
    <source>
        <dbReference type="SAM" id="Coils"/>
    </source>
</evidence>
<sequence length="280" mass="32207">MAATRQGKPEKPCTSAKRSKITPVSPSSVPIPLEAEELTETSDIMAELFKIKLMLTDNACKLSEVKEELLSLKQEFQTDRQRISVIEEKIGQLETFTQKCEEEKKDVTALKNQLIDMENRGKRKNIRILGMAENLEGGDPVQFLENLLPKLLQLNSKWPLEIERAHRIPKRKSANQTAPRPLIFKVLRYQQALEILKVAKANKNLNYKGSKLILVPDFAKYTANIRKQFLTFRQQLKEKGYIYGLYYPSTMRVSTGNKSIYFQDPAKLKEFLTQDEPMLT</sequence>
<accession>A0A6P8SKZ5</accession>
<reference evidence="4" key="1">
    <citation type="submission" date="2025-08" db="UniProtKB">
        <authorList>
            <consortium name="RefSeq"/>
        </authorList>
    </citation>
    <scope>IDENTIFICATION</scope>
</reference>
<keyword evidence="3" id="KW-1185">Reference proteome</keyword>